<name>A0A8I0T662_9GAMM</name>
<organism evidence="2 3">
    <name type="scientific">Pseudoalteromonas peptidolytica F12-50-A1</name>
    <dbReference type="NCBI Taxonomy" id="1315280"/>
    <lineage>
        <taxon>Bacteria</taxon>
        <taxon>Pseudomonadati</taxon>
        <taxon>Pseudomonadota</taxon>
        <taxon>Gammaproteobacteria</taxon>
        <taxon>Alteromonadales</taxon>
        <taxon>Pseudoalteromonadaceae</taxon>
        <taxon>Pseudoalteromonas</taxon>
    </lineage>
</organism>
<feature type="domain" description="N-acetyltransferase" evidence="1">
    <location>
        <begin position="12"/>
        <end position="178"/>
    </location>
</feature>
<dbReference type="PANTHER" id="PTHR43610">
    <property type="entry name" value="BLL6696 PROTEIN"/>
    <property type="match status" value="1"/>
</dbReference>
<keyword evidence="3" id="KW-1185">Reference proteome</keyword>
<dbReference type="Proteomes" id="UP000660708">
    <property type="component" value="Unassembled WGS sequence"/>
</dbReference>
<proteinExistence type="predicted"/>
<dbReference type="Gene3D" id="3.40.630.30">
    <property type="match status" value="1"/>
</dbReference>
<reference evidence="2 3" key="1">
    <citation type="submission" date="2015-06" db="EMBL/GenBank/DDBJ databases">
        <title>Genome sequence of Pseudoalteromonas peptidolytica.</title>
        <authorList>
            <person name="Xie B.-B."/>
            <person name="Rong J.-C."/>
            <person name="Qin Q.-L."/>
            <person name="Zhang Y.-Z."/>
        </authorList>
    </citation>
    <scope>NUCLEOTIDE SEQUENCE [LARGE SCALE GENOMIC DNA]</scope>
    <source>
        <strain evidence="2 3">F12-50-A1</strain>
    </source>
</reference>
<evidence type="ECO:0000313" key="2">
    <source>
        <dbReference type="EMBL" id="MBE0349231.1"/>
    </source>
</evidence>
<dbReference type="InterPro" id="IPR000182">
    <property type="entry name" value="GNAT_dom"/>
</dbReference>
<sequence length="191" mass="22140">MLSKQTLESSRIRLVPLASEHLPELLRCGKDSELWKWVFTNYCRDQRTIEQWFYGSAQFDESEQLVVAIIDKASGKVAGNTRLFRVDKLNLSAEIGHTFVATQFQRTHINTHAKYLLLKYAFEAIGLVRVQFQTHEQNQKSRDAITRLGAQFEGISLKDRRLPNGNYRNTARFSITDEMWSDVKMNLEAKL</sequence>
<dbReference type="SUPFAM" id="SSF55729">
    <property type="entry name" value="Acyl-CoA N-acyltransferases (Nat)"/>
    <property type="match status" value="1"/>
</dbReference>
<gene>
    <name evidence="2" type="ORF">PPEP_b1191</name>
</gene>
<dbReference type="InterPro" id="IPR016181">
    <property type="entry name" value="Acyl_CoA_acyltransferase"/>
</dbReference>
<comment type="caution">
    <text evidence="2">The sequence shown here is derived from an EMBL/GenBank/DDBJ whole genome shotgun (WGS) entry which is preliminary data.</text>
</comment>
<evidence type="ECO:0000313" key="3">
    <source>
        <dbReference type="Proteomes" id="UP000660708"/>
    </source>
</evidence>
<dbReference type="PROSITE" id="PS51186">
    <property type="entry name" value="GNAT"/>
    <property type="match status" value="1"/>
</dbReference>
<evidence type="ECO:0000259" key="1">
    <source>
        <dbReference type="PROSITE" id="PS51186"/>
    </source>
</evidence>
<protein>
    <recommendedName>
        <fullName evidence="1">N-acetyltransferase domain-containing protein</fullName>
    </recommendedName>
</protein>
<dbReference type="EMBL" id="AQHF01000034">
    <property type="protein sequence ID" value="MBE0349231.1"/>
    <property type="molecule type" value="Genomic_DNA"/>
</dbReference>
<dbReference type="AlphaFoldDB" id="A0A8I0T662"/>
<dbReference type="PANTHER" id="PTHR43610:SF1">
    <property type="entry name" value="N-ACETYLTRANSFERASE DOMAIN-CONTAINING PROTEIN"/>
    <property type="match status" value="1"/>
</dbReference>
<accession>A0A8I0T662</accession>
<dbReference type="GO" id="GO:0016747">
    <property type="term" value="F:acyltransferase activity, transferring groups other than amino-acyl groups"/>
    <property type="evidence" value="ECO:0007669"/>
    <property type="project" value="InterPro"/>
</dbReference>
<dbReference type="Pfam" id="PF13302">
    <property type="entry name" value="Acetyltransf_3"/>
    <property type="match status" value="1"/>
</dbReference>
<dbReference type="RefSeq" id="WP_128731724.1">
    <property type="nucleotide sequence ID" value="NZ_AQHF01000034.1"/>
</dbReference>